<keyword evidence="7" id="KW-1185">Reference proteome</keyword>
<organism evidence="6 7">
    <name type="scientific">Novosphingobium sediminis</name>
    <dbReference type="NCBI Taxonomy" id="707214"/>
    <lineage>
        <taxon>Bacteria</taxon>
        <taxon>Pseudomonadati</taxon>
        <taxon>Pseudomonadota</taxon>
        <taxon>Alphaproteobacteria</taxon>
        <taxon>Sphingomonadales</taxon>
        <taxon>Sphingomonadaceae</taxon>
        <taxon>Novosphingobium</taxon>
    </lineage>
</organism>
<accession>A0A512AL73</accession>
<evidence type="ECO:0000256" key="4">
    <source>
        <dbReference type="PROSITE-ProRule" id="PRU00335"/>
    </source>
</evidence>
<name>A0A512AL73_9SPHN</name>
<dbReference type="SUPFAM" id="SSF48498">
    <property type="entry name" value="Tetracyclin repressor-like, C-terminal domain"/>
    <property type="match status" value="1"/>
</dbReference>
<dbReference type="PANTHER" id="PTHR30055">
    <property type="entry name" value="HTH-TYPE TRANSCRIPTIONAL REGULATOR RUTR"/>
    <property type="match status" value="1"/>
</dbReference>
<evidence type="ECO:0000256" key="2">
    <source>
        <dbReference type="ARBA" id="ARBA00023125"/>
    </source>
</evidence>
<dbReference type="InterPro" id="IPR036271">
    <property type="entry name" value="Tet_transcr_reg_TetR-rel_C_sf"/>
</dbReference>
<dbReference type="PANTHER" id="PTHR30055:SF223">
    <property type="entry name" value="HTH-TYPE TRANSCRIPTIONAL REGULATOR UIDR"/>
    <property type="match status" value="1"/>
</dbReference>
<proteinExistence type="predicted"/>
<dbReference type="InterPro" id="IPR001647">
    <property type="entry name" value="HTH_TetR"/>
</dbReference>
<dbReference type="Gene3D" id="1.10.357.10">
    <property type="entry name" value="Tetracycline Repressor, domain 2"/>
    <property type="match status" value="1"/>
</dbReference>
<gene>
    <name evidence="6" type="ORF">NSE01_22940</name>
</gene>
<dbReference type="PRINTS" id="PR00455">
    <property type="entry name" value="HTHTETR"/>
</dbReference>
<dbReference type="FunFam" id="1.10.10.60:FF:000141">
    <property type="entry name" value="TetR family transcriptional regulator"/>
    <property type="match status" value="1"/>
</dbReference>
<feature type="DNA-binding region" description="H-T-H motif" evidence="4">
    <location>
        <begin position="30"/>
        <end position="49"/>
    </location>
</feature>
<dbReference type="PROSITE" id="PS50977">
    <property type="entry name" value="HTH_TETR_2"/>
    <property type="match status" value="1"/>
</dbReference>
<dbReference type="Pfam" id="PF00440">
    <property type="entry name" value="TetR_N"/>
    <property type="match status" value="1"/>
</dbReference>
<evidence type="ECO:0000313" key="7">
    <source>
        <dbReference type="Proteomes" id="UP000321464"/>
    </source>
</evidence>
<dbReference type="InterPro" id="IPR050109">
    <property type="entry name" value="HTH-type_TetR-like_transc_reg"/>
</dbReference>
<evidence type="ECO:0000256" key="3">
    <source>
        <dbReference type="ARBA" id="ARBA00023163"/>
    </source>
</evidence>
<dbReference type="OrthoDB" id="9816431at2"/>
<evidence type="ECO:0000256" key="1">
    <source>
        <dbReference type="ARBA" id="ARBA00023015"/>
    </source>
</evidence>
<protein>
    <submittedName>
        <fullName evidence="6">TetR family transcriptional regulator</fullName>
    </submittedName>
</protein>
<dbReference type="EMBL" id="BJYR01000015">
    <property type="protein sequence ID" value="GEO00462.1"/>
    <property type="molecule type" value="Genomic_DNA"/>
</dbReference>
<keyword evidence="1" id="KW-0805">Transcription regulation</keyword>
<dbReference type="GO" id="GO:0000976">
    <property type="term" value="F:transcription cis-regulatory region binding"/>
    <property type="evidence" value="ECO:0007669"/>
    <property type="project" value="TreeGrafter"/>
</dbReference>
<evidence type="ECO:0000259" key="5">
    <source>
        <dbReference type="PROSITE" id="PS50977"/>
    </source>
</evidence>
<dbReference type="RefSeq" id="WP_147159787.1">
    <property type="nucleotide sequence ID" value="NZ_BJYR01000015.1"/>
</dbReference>
<reference evidence="6 7" key="1">
    <citation type="submission" date="2019-07" db="EMBL/GenBank/DDBJ databases">
        <title>Whole genome shotgun sequence of Novosphingobium sediminis NBRC 106119.</title>
        <authorList>
            <person name="Hosoyama A."/>
            <person name="Uohara A."/>
            <person name="Ohji S."/>
            <person name="Ichikawa N."/>
        </authorList>
    </citation>
    <scope>NUCLEOTIDE SEQUENCE [LARGE SCALE GENOMIC DNA]</scope>
    <source>
        <strain evidence="6 7">NBRC 106119</strain>
    </source>
</reference>
<feature type="domain" description="HTH tetR-type" evidence="5">
    <location>
        <begin position="7"/>
        <end position="67"/>
    </location>
</feature>
<evidence type="ECO:0000313" key="6">
    <source>
        <dbReference type="EMBL" id="GEO00462.1"/>
    </source>
</evidence>
<dbReference type="SUPFAM" id="SSF46689">
    <property type="entry name" value="Homeodomain-like"/>
    <property type="match status" value="1"/>
</dbReference>
<dbReference type="Pfam" id="PF14246">
    <property type="entry name" value="TetR_C_7"/>
    <property type="match status" value="1"/>
</dbReference>
<sequence length="204" mass="22079">MARVTPPDRLDRILDAAREAFATRGFAATTMEDIAQRVGISRSAIYSRFDSKETLFRGLVEGLIADVLPEAMPPLGNVPAPDALRRFIQVVMVRLGSGNIAFLPRLIIGEGQAFPDLVKFYHDHAITRVLGAIEAIIRHGVTRGEFTCANPALAARSVAGGMIFSALWRIVFEPVGAEPLYIEAMAVSHAEVLLKGLTARGELA</sequence>
<dbReference type="Proteomes" id="UP000321464">
    <property type="component" value="Unassembled WGS sequence"/>
</dbReference>
<dbReference type="InterPro" id="IPR039536">
    <property type="entry name" value="TetR_C_Proteobacteria"/>
</dbReference>
<dbReference type="AlphaFoldDB" id="A0A512AL73"/>
<dbReference type="InterPro" id="IPR009057">
    <property type="entry name" value="Homeodomain-like_sf"/>
</dbReference>
<keyword evidence="3" id="KW-0804">Transcription</keyword>
<dbReference type="GO" id="GO:0003700">
    <property type="term" value="F:DNA-binding transcription factor activity"/>
    <property type="evidence" value="ECO:0007669"/>
    <property type="project" value="TreeGrafter"/>
</dbReference>
<keyword evidence="2 4" id="KW-0238">DNA-binding</keyword>
<comment type="caution">
    <text evidence="6">The sequence shown here is derived from an EMBL/GenBank/DDBJ whole genome shotgun (WGS) entry which is preliminary data.</text>
</comment>